<accession>A0A4Y6PTX6</accession>
<dbReference type="AlphaFoldDB" id="A0A4Y6PTX6"/>
<dbReference type="EMBL" id="CP041186">
    <property type="protein sequence ID" value="QDG51784.1"/>
    <property type="molecule type" value="Genomic_DNA"/>
</dbReference>
<dbReference type="RefSeq" id="WP_141198264.1">
    <property type="nucleotide sequence ID" value="NZ_CP041186.1"/>
</dbReference>
<reference evidence="1 2" key="1">
    <citation type="submission" date="2019-06" db="EMBL/GenBank/DDBJ databases">
        <title>Persicimonas caeni gen. nov., sp. nov., a predatory bacterium isolated from solar saltern.</title>
        <authorList>
            <person name="Wang S."/>
        </authorList>
    </citation>
    <scope>NUCLEOTIDE SEQUENCE [LARGE SCALE GENOMIC DNA]</scope>
    <source>
        <strain evidence="1 2">YN101</strain>
    </source>
</reference>
<name>A0A4Y6PTX6_PERCE</name>
<protein>
    <submittedName>
        <fullName evidence="1">Uncharacterized protein</fullName>
    </submittedName>
</protein>
<proteinExistence type="predicted"/>
<keyword evidence="2" id="KW-1185">Reference proteome</keyword>
<evidence type="ECO:0000313" key="1">
    <source>
        <dbReference type="EMBL" id="QDG51784.1"/>
    </source>
</evidence>
<evidence type="ECO:0000313" key="2">
    <source>
        <dbReference type="Proteomes" id="UP000315995"/>
    </source>
</evidence>
<sequence>MDVSSRLIELVNRVKPVEHPMHLEGPADGAALSEVELEELWQLVDRHVDKERAAALEAIRQCEFVYRYRDDKGRVRAMSCYWHLNVEVGGTEYTVLHGKWVIYDKIARGRSLPEVCSLDAFTRLRLRYPTNEIFLISRIATFNSYLLLARNIRATYPNRRFETPAEVRQVQDAAMRELYGDAYDAERGIFRGDGEMKYCEGAAWEPEVLSDPDIAAYLDFNPGQARGDTLVVTCRCDAAAFAEVTWKMLRRYARRLRRRRRVLAS</sequence>
<gene>
    <name evidence="1" type="ORF">FIV42_13820</name>
</gene>
<organism evidence="1 2">
    <name type="scientific">Persicimonas caeni</name>
    <dbReference type="NCBI Taxonomy" id="2292766"/>
    <lineage>
        <taxon>Bacteria</taxon>
        <taxon>Deltaproteobacteria</taxon>
        <taxon>Bradymonadales</taxon>
        <taxon>Bradymonadaceae</taxon>
        <taxon>Persicimonas</taxon>
    </lineage>
</organism>
<dbReference type="OrthoDB" id="333393at2"/>
<accession>A0A5B8Y4Z4</accession>
<dbReference type="Proteomes" id="UP000315995">
    <property type="component" value="Chromosome"/>
</dbReference>